<gene>
    <name evidence="3" type="ORF">CAPTEDRAFT_56271</name>
</gene>
<dbReference type="EMBL" id="AMQN01007244">
    <property type="status" value="NOT_ANNOTATED_CDS"/>
    <property type="molecule type" value="Genomic_DNA"/>
</dbReference>
<protein>
    <recommendedName>
        <fullName evidence="6">LRRNT domain-containing protein</fullName>
    </recommendedName>
</protein>
<sequence length="143" mass="16160">PGAFSKYTQLTELRLTESRVRMVAEDAFTGTMISILSLGGNEIEDIPDLSEIASNLIELILANNKIRFIGVSFFREMHKLKELRLDGNQLDQFPDMSELPADNMLKSINIANNLIKNTEINALEGLHRLSNLDFSRNKITRIP</sequence>
<dbReference type="InterPro" id="IPR032675">
    <property type="entry name" value="LRR_dom_sf"/>
</dbReference>
<dbReference type="PROSITE" id="PS51450">
    <property type="entry name" value="LRR"/>
    <property type="match status" value="1"/>
</dbReference>
<evidence type="ECO:0000313" key="5">
    <source>
        <dbReference type="Proteomes" id="UP000014760"/>
    </source>
</evidence>
<accession>R7ULL5</accession>
<name>R7ULL5_CAPTE</name>
<reference evidence="4" key="3">
    <citation type="submission" date="2015-06" db="UniProtKB">
        <authorList>
            <consortium name="EnsemblMetazoa"/>
        </authorList>
    </citation>
    <scope>IDENTIFICATION</scope>
</reference>
<feature type="non-terminal residue" evidence="3">
    <location>
        <position position="1"/>
    </location>
</feature>
<dbReference type="Proteomes" id="UP000014760">
    <property type="component" value="Unassembled WGS sequence"/>
</dbReference>
<reference evidence="3 5" key="2">
    <citation type="journal article" date="2013" name="Nature">
        <title>Insights into bilaterian evolution from three spiralian genomes.</title>
        <authorList>
            <person name="Simakov O."/>
            <person name="Marletaz F."/>
            <person name="Cho S.J."/>
            <person name="Edsinger-Gonzales E."/>
            <person name="Havlak P."/>
            <person name="Hellsten U."/>
            <person name="Kuo D.H."/>
            <person name="Larsson T."/>
            <person name="Lv J."/>
            <person name="Arendt D."/>
            <person name="Savage R."/>
            <person name="Osoegawa K."/>
            <person name="de Jong P."/>
            <person name="Grimwood J."/>
            <person name="Chapman J.A."/>
            <person name="Shapiro H."/>
            <person name="Aerts A."/>
            <person name="Otillar R.P."/>
            <person name="Terry A.Y."/>
            <person name="Boore J.L."/>
            <person name="Grigoriev I.V."/>
            <person name="Lindberg D.R."/>
            <person name="Seaver E.C."/>
            <person name="Weisblat D.A."/>
            <person name="Putnam N.H."/>
            <person name="Rokhsar D.S."/>
        </authorList>
    </citation>
    <scope>NUCLEOTIDE SEQUENCE</scope>
    <source>
        <strain evidence="3 5">I ESC-2004</strain>
    </source>
</reference>
<dbReference type="InterPro" id="IPR001611">
    <property type="entry name" value="Leu-rich_rpt"/>
</dbReference>
<reference evidence="5" key="1">
    <citation type="submission" date="2012-12" db="EMBL/GenBank/DDBJ databases">
        <authorList>
            <person name="Hellsten U."/>
            <person name="Grimwood J."/>
            <person name="Chapman J.A."/>
            <person name="Shapiro H."/>
            <person name="Aerts A."/>
            <person name="Otillar R.P."/>
            <person name="Terry A.Y."/>
            <person name="Boore J.L."/>
            <person name="Simakov O."/>
            <person name="Marletaz F."/>
            <person name="Cho S.-J."/>
            <person name="Edsinger-Gonzales E."/>
            <person name="Havlak P."/>
            <person name="Kuo D.-H."/>
            <person name="Larsson T."/>
            <person name="Lv J."/>
            <person name="Arendt D."/>
            <person name="Savage R."/>
            <person name="Osoegawa K."/>
            <person name="de Jong P."/>
            <person name="Lindberg D.R."/>
            <person name="Seaver E.C."/>
            <person name="Weisblat D.A."/>
            <person name="Putnam N.H."/>
            <person name="Grigoriev I.V."/>
            <person name="Rokhsar D.S."/>
        </authorList>
    </citation>
    <scope>NUCLEOTIDE SEQUENCE</scope>
    <source>
        <strain evidence="5">I ESC-2004</strain>
    </source>
</reference>
<dbReference type="Gene3D" id="3.80.10.10">
    <property type="entry name" value="Ribonuclease Inhibitor"/>
    <property type="match status" value="1"/>
</dbReference>
<dbReference type="EnsemblMetazoa" id="CapteT56271">
    <property type="protein sequence ID" value="CapteP56271"/>
    <property type="gene ID" value="CapteG56271"/>
</dbReference>
<dbReference type="AlphaFoldDB" id="R7ULL5"/>
<dbReference type="PANTHER" id="PTHR45712:SF22">
    <property type="entry name" value="INSULIN-LIKE GROWTH FACTOR-BINDING PROTEIN COMPLEX ACID LABILE SUBUNIT"/>
    <property type="match status" value="1"/>
</dbReference>
<evidence type="ECO:0000256" key="1">
    <source>
        <dbReference type="ARBA" id="ARBA00022614"/>
    </source>
</evidence>
<keyword evidence="2" id="KW-0677">Repeat</keyword>
<evidence type="ECO:0000256" key="2">
    <source>
        <dbReference type="ARBA" id="ARBA00022737"/>
    </source>
</evidence>
<evidence type="ECO:0000313" key="4">
    <source>
        <dbReference type="EnsemblMetazoa" id="CapteP56271"/>
    </source>
</evidence>
<keyword evidence="1" id="KW-0433">Leucine-rich repeat</keyword>
<dbReference type="SUPFAM" id="SSF52058">
    <property type="entry name" value="L domain-like"/>
    <property type="match status" value="1"/>
</dbReference>
<evidence type="ECO:0000313" key="3">
    <source>
        <dbReference type="EMBL" id="ELU06983.1"/>
    </source>
</evidence>
<organism evidence="3">
    <name type="scientific">Capitella teleta</name>
    <name type="common">Polychaete worm</name>
    <dbReference type="NCBI Taxonomy" id="283909"/>
    <lineage>
        <taxon>Eukaryota</taxon>
        <taxon>Metazoa</taxon>
        <taxon>Spiralia</taxon>
        <taxon>Lophotrochozoa</taxon>
        <taxon>Annelida</taxon>
        <taxon>Polychaeta</taxon>
        <taxon>Sedentaria</taxon>
        <taxon>Scolecida</taxon>
        <taxon>Capitellidae</taxon>
        <taxon>Capitella</taxon>
    </lineage>
</organism>
<dbReference type="STRING" id="283909.R7ULL5"/>
<dbReference type="InterPro" id="IPR050333">
    <property type="entry name" value="SLRP"/>
</dbReference>
<keyword evidence="5" id="KW-1185">Reference proteome</keyword>
<evidence type="ECO:0008006" key="6">
    <source>
        <dbReference type="Google" id="ProtNLM"/>
    </source>
</evidence>
<dbReference type="OrthoDB" id="6099413at2759"/>
<proteinExistence type="predicted"/>
<dbReference type="EMBL" id="KB300259">
    <property type="protein sequence ID" value="ELU06983.1"/>
    <property type="molecule type" value="Genomic_DNA"/>
</dbReference>
<dbReference type="Pfam" id="PF13855">
    <property type="entry name" value="LRR_8"/>
    <property type="match status" value="1"/>
</dbReference>
<dbReference type="HOGENOM" id="CLU_1810972_0_0_1"/>
<feature type="non-terminal residue" evidence="3">
    <location>
        <position position="143"/>
    </location>
</feature>
<dbReference type="PANTHER" id="PTHR45712">
    <property type="entry name" value="AGAP008170-PA"/>
    <property type="match status" value="1"/>
</dbReference>